<keyword evidence="2" id="KW-1185">Reference proteome</keyword>
<accession>A0ACB9NW65</accession>
<organism evidence="1 2">
    <name type="scientific">Melastoma candidum</name>
    <dbReference type="NCBI Taxonomy" id="119954"/>
    <lineage>
        <taxon>Eukaryota</taxon>
        <taxon>Viridiplantae</taxon>
        <taxon>Streptophyta</taxon>
        <taxon>Embryophyta</taxon>
        <taxon>Tracheophyta</taxon>
        <taxon>Spermatophyta</taxon>
        <taxon>Magnoliopsida</taxon>
        <taxon>eudicotyledons</taxon>
        <taxon>Gunneridae</taxon>
        <taxon>Pentapetalae</taxon>
        <taxon>rosids</taxon>
        <taxon>malvids</taxon>
        <taxon>Myrtales</taxon>
        <taxon>Melastomataceae</taxon>
        <taxon>Melastomatoideae</taxon>
        <taxon>Melastomateae</taxon>
        <taxon>Melastoma</taxon>
    </lineage>
</organism>
<dbReference type="EMBL" id="CM042886">
    <property type="protein sequence ID" value="KAI4340900.1"/>
    <property type="molecule type" value="Genomic_DNA"/>
</dbReference>
<evidence type="ECO:0000313" key="1">
    <source>
        <dbReference type="EMBL" id="KAI4340900.1"/>
    </source>
</evidence>
<proteinExistence type="predicted"/>
<evidence type="ECO:0000313" key="2">
    <source>
        <dbReference type="Proteomes" id="UP001057402"/>
    </source>
</evidence>
<comment type="caution">
    <text evidence="1">The sequence shown here is derived from an EMBL/GenBank/DDBJ whole genome shotgun (WGS) entry which is preliminary data.</text>
</comment>
<protein>
    <submittedName>
        <fullName evidence="1">Uncharacterized protein</fullName>
    </submittedName>
</protein>
<gene>
    <name evidence="1" type="ORF">MLD38_025694</name>
</gene>
<dbReference type="Proteomes" id="UP001057402">
    <property type="component" value="Chromosome 7"/>
</dbReference>
<sequence length="266" mass="28370">MESPNVHGLPMRLPYADEEDDSFFDLELSVPDSDASTTTPAYSAEIIPAYSAEIIPAICVASASPGDKLLSKRKILPIEGLNRPRSPVSLLKSAPKFRVFPFAQSKSAAAAVAGDELGNNRGNGLKRSGSSRNADPPTDDIGGSKRFSREVIHKYLRLLKPLYVRVVVSKKHGRGRGSETVSQVAPTTSASPPNPVGSSKGKPPTGPPRSKHLLKSRSASAATTRAESPARMDDSFAQLQDGIQSAILHCKRSLSASRDFSPNITI</sequence>
<reference evidence="2" key="1">
    <citation type="journal article" date="2023" name="Front. Plant Sci.">
        <title>Chromosomal-level genome assembly of Melastoma candidum provides insights into trichome evolution.</title>
        <authorList>
            <person name="Zhong Y."/>
            <person name="Wu W."/>
            <person name="Sun C."/>
            <person name="Zou P."/>
            <person name="Liu Y."/>
            <person name="Dai S."/>
            <person name="Zhou R."/>
        </authorList>
    </citation>
    <scope>NUCLEOTIDE SEQUENCE [LARGE SCALE GENOMIC DNA]</scope>
</reference>
<name>A0ACB9NW65_9MYRT</name>